<comment type="caution">
    <text evidence="4">The sequence shown here is derived from an EMBL/GenBank/DDBJ whole genome shotgun (WGS) entry which is preliminary data.</text>
</comment>
<evidence type="ECO:0000259" key="3">
    <source>
        <dbReference type="Pfam" id="PF19190"/>
    </source>
</evidence>
<name>A0A9D1YY35_9BACT</name>
<dbReference type="PANTHER" id="PTHR47566">
    <property type="match status" value="1"/>
</dbReference>
<reference evidence="4" key="1">
    <citation type="journal article" date="2021" name="PeerJ">
        <title>Extensive microbial diversity within the chicken gut microbiome revealed by metagenomics and culture.</title>
        <authorList>
            <person name="Gilroy R."/>
            <person name="Ravi A."/>
            <person name="Getino M."/>
            <person name="Pursley I."/>
            <person name="Horton D.L."/>
            <person name="Alikhan N.F."/>
            <person name="Baker D."/>
            <person name="Gharbi K."/>
            <person name="Hall N."/>
            <person name="Watson M."/>
            <person name="Adriaenssens E.M."/>
            <person name="Foster-Nyarko E."/>
            <person name="Jarju S."/>
            <person name="Secka A."/>
            <person name="Antonio M."/>
            <person name="Oren A."/>
            <person name="Chaudhuri R.R."/>
            <person name="La Ragione R."/>
            <person name="Hildebrand F."/>
            <person name="Pallen M.J."/>
        </authorList>
    </citation>
    <scope>NUCLEOTIDE SEQUENCE</scope>
    <source>
        <strain evidence="4">5134</strain>
    </source>
</reference>
<reference evidence="4" key="2">
    <citation type="submission" date="2021-04" db="EMBL/GenBank/DDBJ databases">
        <authorList>
            <person name="Gilroy R."/>
        </authorList>
    </citation>
    <scope>NUCLEOTIDE SEQUENCE</scope>
    <source>
        <strain evidence="4">5134</strain>
    </source>
</reference>
<keyword evidence="2" id="KW-0677">Repeat</keyword>
<proteinExistence type="predicted"/>
<dbReference type="InterPro" id="IPR032675">
    <property type="entry name" value="LRR_dom_sf"/>
</dbReference>
<organism evidence="4 5">
    <name type="scientific">Candidatus Alistipes intestinigallinarum</name>
    <dbReference type="NCBI Taxonomy" id="2838440"/>
    <lineage>
        <taxon>Bacteria</taxon>
        <taxon>Pseudomonadati</taxon>
        <taxon>Bacteroidota</taxon>
        <taxon>Bacteroidia</taxon>
        <taxon>Bacteroidales</taxon>
        <taxon>Rikenellaceae</taxon>
        <taxon>Alistipes</taxon>
    </lineage>
</organism>
<dbReference type="EMBL" id="DXDA01000004">
    <property type="protein sequence ID" value="HIY67867.1"/>
    <property type="molecule type" value="Genomic_DNA"/>
</dbReference>
<evidence type="ECO:0000313" key="4">
    <source>
        <dbReference type="EMBL" id="HIY67867.1"/>
    </source>
</evidence>
<dbReference type="Gene3D" id="3.80.10.10">
    <property type="entry name" value="Ribonuclease Inhibitor"/>
    <property type="match status" value="1"/>
</dbReference>
<dbReference type="Proteomes" id="UP000886844">
    <property type="component" value="Unassembled WGS sequence"/>
</dbReference>
<dbReference type="InterPro" id="IPR024361">
    <property type="entry name" value="BACON"/>
</dbReference>
<keyword evidence="1" id="KW-0433">Leucine-rich repeat</keyword>
<dbReference type="AlphaFoldDB" id="A0A9D1YY35"/>
<accession>A0A9D1YY35</accession>
<dbReference type="PANTHER" id="PTHR47566:SF1">
    <property type="entry name" value="PROTEIN NUD1"/>
    <property type="match status" value="1"/>
</dbReference>
<gene>
    <name evidence="4" type="ORF">H9828_00445</name>
</gene>
<dbReference type="InterPro" id="IPR052574">
    <property type="entry name" value="CDIRP"/>
</dbReference>
<dbReference type="GO" id="GO:0035591">
    <property type="term" value="F:signaling adaptor activity"/>
    <property type="evidence" value="ECO:0007669"/>
    <property type="project" value="TreeGrafter"/>
</dbReference>
<dbReference type="CDD" id="cd14948">
    <property type="entry name" value="BACON"/>
    <property type="match status" value="1"/>
</dbReference>
<dbReference type="SUPFAM" id="SSF52058">
    <property type="entry name" value="L domain-like"/>
    <property type="match status" value="1"/>
</dbReference>
<evidence type="ECO:0000256" key="1">
    <source>
        <dbReference type="ARBA" id="ARBA00022614"/>
    </source>
</evidence>
<dbReference type="Pfam" id="PF19190">
    <property type="entry name" value="BACON_2"/>
    <property type="match status" value="1"/>
</dbReference>
<protein>
    <recommendedName>
        <fullName evidence="3">BACON domain-containing protein</fullName>
    </recommendedName>
</protein>
<dbReference type="Gene3D" id="2.60.40.10">
    <property type="entry name" value="Immunoglobulins"/>
    <property type="match status" value="1"/>
</dbReference>
<dbReference type="InterPro" id="IPR013783">
    <property type="entry name" value="Ig-like_fold"/>
</dbReference>
<feature type="domain" description="BACON" evidence="3">
    <location>
        <begin position="12"/>
        <end position="114"/>
    </location>
</feature>
<evidence type="ECO:0000256" key="2">
    <source>
        <dbReference type="ARBA" id="ARBA00022737"/>
    </source>
</evidence>
<evidence type="ECO:0000313" key="5">
    <source>
        <dbReference type="Proteomes" id="UP000886844"/>
    </source>
</evidence>
<sequence>MSTFPPPSPENLTVEQTDYTLGAFEERIATAVFTATADWTLSVVYDEPETGAGDETGAAGADAAWLTADVAGGAAGEQSVGISAARNFQASPRTAYVNLLCGEQTVRLTVTQTGLSDDMDFSALFDETFAQKLQERDIVADAEKITMQEMQSMAAMAELDISGTYSNPGSLTSLRGIAYFESLTSLNCIYNQLPTLDVSGCTALTTLNCCWNELTELDVSQNTALTYLWCYSNQLTELDISANTALTELECEDNPGDGESTFPLTVWNDFNPDNIFNYFSKKTWEYGGKTITIQYEYKTAE</sequence>